<evidence type="ECO:0000256" key="1">
    <source>
        <dbReference type="ARBA" id="ARBA00022723"/>
    </source>
</evidence>
<comment type="caution">
    <text evidence="6">The sequence shown here is derived from an EMBL/GenBank/DDBJ whole genome shotgun (WGS) entry which is preliminary data.</text>
</comment>
<evidence type="ECO:0000256" key="2">
    <source>
        <dbReference type="ARBA" id="ARBA00022737"/>
    </source>
</evidence>
<evidence type="ECO:0000256" key="3">
    <source>
        <dbReference type="ARBA" id="ARBA00022837"/>
    </source>
</evidence>
<evidence type="ECO:0000313" key="6">
    <source>
        <dbReference type="EMBL" id="KAK9863555.1"/>
    </source>
</evidence>
<dbReference type="PROSITE" id="PS50222">
    <property type="entry name" value="EF_HAND_2"/>
    <property type="match status" value="3"/>
</dbReference>
<keyword evidence="2" id="KW-0677">Repeat</keyword>
<dbReference type="Proteomes" id="UP001485043">
    <property type="component" value="Unassembled WGS sequence"/>
</dbReference>
<keyword evidence="1" id="KW-0479">Metal-binding</keyword>
<dbReference type="PANTHER" id="PTHR34524">
    <property type="entry name" value="CALCYPHOSIN"/>
    <property type="match status" value="1"/>
</dbReference>
<feature type="region of interest" description="Disordered" evidence="4">
    <location>
        <begin position="176"/>
        <end position="207"/>
    </location>
</feature>
<protein>
    <recommendedName>
        <fullName evidence="5">EF-hand domain-containing protein</fullName>
    </recommendedName>
</protein>
<dbReference type="GO" id="GO:0005509">
    <property type="term" value="F:calcium ion binding"/>
    <property type="evidence" value="ECO:0007669"/>
    <property type="project" value="InterPro"/>
</dbReference>
<dbReference type="PROSITE" id="PS00018">
    <property type="entry name" value="EF_HAND_1"/>
    <property type="match status" value="3"/>
</dbReference>
<dbReference type="AlphaFoldDB" id="A0AAW1T4K9"/>
<feature type="compositionally biased region" description="Acidic residues" evidence="4">
    <location>
        <begin position="179"/>
        <end position="195"/>
    </location>
</feature>
<evidence type="ECO:0000259" key="5">
    <source>
        <dbReference type="PROSITE" id="PS50222"/>
    </source>
</evidence>
<organism evidence="6 7">
    <name type="scientific">Apatococcus fuscideae</name>
    <dbReference type="NCBI Taxonomy" id="2026836"/>
    <lineage>
        <taxon>Eukaryota</taxon>
        <taxon>Viridiplantae</taxon>
        <taxon>Chlorophyta</taxon>
        <taxon>core chlorophytes</taxon>
        <taxon>Trebouxiophyceae</taxon>
        <taxon>Chlorellales</taxon>
        <taxon>Chlorellaceae</taxon>
        <taxon>Apatococcus</taxon>
    </lineage>
</organism>
<dbReference type="CDD" id="cd00051">
    <property type="entry name" value="EFh"/>
    <property type="match status" value="1"/>
</dbReference>
<name>A0AAW1T4K9_9CHLO</name>
<dbReference type="InterPro" id="IPR002048">
    <property type="entry name" value="EF_hand_dom"/>
</dbReference>
<dbReference type="InterPro" id="IPR051581">
    <property type="entry name" value="Ca-bind"/>
</dbReference>
<keyword evidence="7" id="KW-1185">Reference proteome</keyword>
<dbReference type="InterPro" id="IPR011992">
    <property type="entry name" value="EF-hand-dom_pair"/>
</dbReference>
<feature type="domain" description="EF-hand" evidence="5">
    <location>
        <begin position="98"/>
        <end position="133"/>
    </location>
</feature>
<proteinExistence type="predicted"/>
<dbReference type="SMART" id="SM00054">
    <property type="entry name" value="EFh"/>
    <property type="match status" value="3"/>
</dbReference>
<gene>
    <name evidence="6" type="ORF">WJX84_006762</name>
</gene>
<dbReference type="Gene3D" id="1.10.238.10">
    <property type="entry name" value="EF-hand"/>
    <property type="match status" value="2"/>
</dbReference>
<evidence type="ECO:0000313" key="7">
    <source>
        <dbReference type="Proteomes" id="UP001485043"/>
    </source>
</evidence>
<dbReference type="SUPFAM" id="SSF47473">
    <property type="entry name" value="EF-hand"/>
    <property type="match status" value="1"/>
</dbReference>
<dbReference type="PANTHER" id="PTHR34524:SF6">
    <property type="entry name" value="CALCYPHOSINE LIKE"/>
    <property type="match status" value="1"/>
</dbReference>
<keyword evidence="3" id="KW-0106">Calcium</keyword>
<feature type="domain" description="EF-hand" evidence="5">
    <location>
        <begin position="134"/>
        <end position="167"/>
    </location>
</feature>
<feature type="domain" description="EF-hand" evidence="5">
    <location>
        <begin position="7"/>
        <end position="42"/>
    </location>
</feature>
<reference evidence="6 7" key="1">
    <citation type="journal article" date="2024" name="Nat. Commun.">
        <title>Phylogenomics reveals the evolutionary origins of lichenization in chlorophyte algae.</title>
        <authorList>
            <person name="Puginier C."/>
            <person name="Libourel C."/>
            <person name="Otte J."/>
            <person name="Skaloud P."/>
            <person name="Haon M."/>
            <person name="Grisel S."/>
            <person name="Petersen M."/>
            <person name="Berrin J.G."/>
            <person name="Delaux P.M."/>
            <person name="Dal Grande F."/>
            <person name="Keller J."/>
        </authorList>
    </citation>
    <scope>NUCLEOTIDE SEQUENCE [LARGE SCALE GENOMIC DNA]</scope>
    <source>
        <strain evidence="6 7">SAG 2523</strain>
    </source>
</reference>
<dbReference type="EMBL" id="JALJOV010000457">
    <property type="protein sequence ID" value="KAK9863555.1"/>
    <property type="molecule type" value="Genomic_DNA"/>
</dbReference>
<dbReference type="InterPro" id="IPR018247">
    <property type="entry name" value="EF_Hand_1_Ca_BS"/>
</dbReference>
<accession>A0AAW1T4K9</accession>
<dbReference type="Pfam" id="PF13499">
    <property type="entry name" value="EF-hand_7"/>
    <property type="match status" value="1"/>
</dbReference>
<dbReference type="Pfam" id="PF13202">
    <property type="entry name" value="EF-hand_5"/>
    <property type="match status" value="1"/>
</dbReference>
<sequence>MELVRTSQLRTLRSIFQQMDQDNDGRVSLAEFKLHVRDSTLEKMAQGVWRRLDHSGCGLMSFRSLLKVMYPAAKRSDIRAMLVMARGYEHRHVFPMRLTVDQMKQVFAAHDDDHSGTIEIKEFVALLSNAGYTKDDSEDIFAVVDGDNSGCITVIEFMRWYTRLCEKAEAAAAQLKEQLDEDDGGSQSEDDDDDTAPQSSPSEISARKALERMQVLGGVTQQLGQFDPHWHIPP</sequence>
<evidence type="ECO:0000256" key="4">
    <source>
        <dbReference type="SAM" id="MobiDB-lite"/>
    </source>
</evidence>